<evidence type="ECO:0000313" key="1">
    <source>
        <dbReference type="EMBL" id="SVE38485.1"/>
    </source>
</evidence>
<dbReference type="EMBL" id="UINC01213620">
    <property type="protein sequence ID" value="SVE38485.1"/>
    <property type="molecule type" value="Genomic_DNA"/>
</dbReference>
<feature type="non-terminal residue" evidence="1">
    <location>
        <position position="1"/>
    </location>
</feature>
<protein>
    <submittedName>
        <fullName evidence="1">Uncharacterized protein</fullName>
    </submittedName>
</protein>
<proteinExistence type="predicted"/>
<feature type="non-terminal residue" evidence="1">
    <location>
        <position position="238"/>
    </location>
</feature>
<accession>A0A383D2K9</accession>
<reference evidence="1" key="1">
    <citation type="submission" date="2018-05" db="EMBL/GenBank/DDBJ databases">
        <authorList>
            <person name="Lanie J.A."/>
            <person name="Ng W.-L."/>
            <person name="Kazmierczak K.M."/>
            <person name="Andrzejewski T.M."/>
            <person name="Davidsen T.M."/>
            <person name="Wayne K.J."/>
            <person name="Tettelin H."/>
            <person name="Glass J.I."/>
            <person name="Rusch D."/>
            <person name="Podicherti R."/>
            <person name="Tsui H.-C.T."/>
            <person name="Winkler M.E."/>
        </authorList>
    </citation>
    <scope>NUCLEOTIDE SEQUENCE</scope>
</reference>
<organism evidence="1">
    <name type="scientific">marine metagenome</name>
    <dbReference type="NCBI Taxonomy" id="408172"/>
    <lineage>
        <taxon>unclassified sequences</taxon>
        <taxon>metagenomes</taxon>
        <taxon>ecological metagenomes</taxon>
    </lineage>
</organism>
<name>A0A383D2K9_9ZZZZ</name>
<dbReference type="AlphaFoldDB" id="A0A383D2K9"/>
<sequence>SPVANKTTFAFLAMSATGSSLTVGSEILFNSPALSGVAAFVVSPILIEHGVVPLAGAGSVPNVSYLREAAGVAALSGVGTAATVGTEIIYADAIHLATGSTAAVGTEVLLQSAALSGTSSISATAREVVLGSASLSGVGTVAPVSYLRTSFGTPDSVSGTGTVALIAREILYVAKALSGTGSVANVPYSVDRIPDQPVALGGSGAVANVPYTVFKVGSPQAINGSGTLDVSLTHGGRV</sequence>
<gene>
    <name evidence="1" type="ORF">METZ01_LOCUS491339</name>
</gene>